<feature type="transmembrane region" description="Helical" evidence="2">
    <location>
        <begin position="85"/>
        <end position="105"/>
    </location>
</feature>
<dbReference type="InterPro" id="IPR009325">
    <property type="entry name" value="DUF983"/>
</dbReference>
<evidence type="ECO:0000313" key="3">
    <source>
        <dbReference type="EMBL" id="RZF65402.1"/>
    </source>
</evidence>
<dbReference type="Proteomes" id="UP000292085">
    <property type="component" value="Unassembled WGS sequence"/>
</dbReference>
<evidence type="ECO:0000313" key="4">
    <source>
        <dbReference type="EMBL" id="RZF65544.1"/>
    </source>
</evidence>
<keyword evidence="2" id="KW-0472">Membrane</keyword>
<dbReference type="Pfam" id="PF06170">
    <property type="entry name" value="DUF983"/>
    <property type="match status" value="1"/>
</dbReference>
<feature type="transmembrane region" description="Helical" evidence="2">
    <location>
        <begin position="111"/>
        <end position="130"/>
    </location>
</feature>
<organism evidence="4 5">
    <name type="scientific">Sphingomonas populi</name>
    <dbReference type="NCBI Taxonomy" id="2484750"/>
    <lineage>
        <taxon>Bacteria</taxon>
        <taxon>Pseudomonadati</taxon>
        <taxon>Pseudomonadota</taxon>
        <taxon>Alphaproteobacteria</taxon>
        <taxon>Sphingomonadales</taxon>
        <taxon>Sphingomonadaceae</taxon>
        <taxon>Sphingomonas</taxon>
    </lineage>
</organism>
<proteinExistence type="predicted"/>
<feature type="region of interest" description="Disordered" evidence="1">
    <location>
        <begin position="1"/>
        <end position="39"/>
    </location>
</feature>
<feature type="compositionally biased region" description="Pro residues" evidence="1">
    <location>
        <begin position="23"/>
        <end position="37"/>
    </location>
</feature>
<dbReference type="EMBL" id="SGIS01000005">
    <property type="protein sequence ID" value="RZF65544.1"/>
    <property type="molecule type" value="Genomic_DNA"/>
</dbReference>
<evidence type="ECO:0000256" key="1">
    <source>
        <dbReference type="SAM" id="MobiDB-lite"/>
    </source>
</evidence>
<dbReference type="OrthoDB" id="9799456at2"/>
<evidence type="ECO:0000256" key="2">
    <source>
        <dbReference type="SAM" id="Phobius"/>
    </source>
</evidence>
<reference evidence="4 5" key="1">
    <citation type="submission" date="2019-02" db="EMBL/GenBank/DDBJ databases">
        <authorList>
            <person name="Li Y."/>
        </authorList>
    </citation>
    <scope>NUCLEOTIDE SEQUENCE [LARGE SCALE GENOMIC DNA]</scope>
    <source>
        <strain evidence="4 5">3-7</strain>
    </source>
</reference>
<keyword evidence="5" id="KW-1185">Reference proteome</keyword>
<accession>A0A4Q6Y6F2</accession>
<dbReference type="EMBL" id="SGIS01000006">
    <property type="protein sequence ID" value="RZF65402.1"/>
    <property type="molecule type" value="Genomic_DNA"/>
</dbReference>
<comment type="caution">
    <text evidence="4">The sequence shown here is derived from an EMBL/GenBank/DDBJ whole genome shotgun (WGS) entry which is preliminary data.</text>
</comment>
<gene>
    <name evidence="4" type="ORF">EWE75_04370</name>
    <name evidence="3" type="ORF">EWE75_05375</name>
</gene>
<feature type="compositionally biased region" description="Basic and acidic residues" evidence="1">
    <location>
        <begin position="1"/>
        <end position="12"/>
    </location>
</feature>
<evidence type="ECO:0000313" key="5">
    <source>
        <dbReference type="Proteomes" id="UP000292085"/>
    </source>
</evidence>
<dbReference type="AlphaFoldDB" id="A0A4Q6Y6F2"/>
<protein>
    <submittedName>
        <fullName evidence="4">DUF983 domain-containing protein</fullName>
    </submittedName>
</protein>
<name>A0A4Q6Y6F2_9SPHN</name>
<keyword evidence="2" id="KW-0812">Transmembrane</keyword>
<keyword evidence="2" id="KW-1133">Transmembrane helix</keyword>
<sequence length="153" mass="16121">MCGAAGERRSTQVERALVTAPDPVAPTPPSSTPPTTPPSLVEASLKGLCPRCGSPTLFNGWTAFADRCRVCGLDIAGFNVGDGPAAFLILILGAIVVGLAIWLQLTLAPPFWLQALIWIPVTLGGTMWSLRITKAALLVSEYRNAAREGRIAP</sequence>